<evidence type="ECO:0000256" key="6">
    <source>
        <dbReference type="ARBA" id="ARBA00022837"/>
    </source>
</evidence>
<dbReference type="EC" id="3.1.1.-" evidence="8"/>
<evidence type="ECO:0000256" key="5">
    <source>
        <dbReference type="ARBA" id="ARBA00022801"/>
    </source>
</evidence>
<evidence type="ECO:0000256" key="8">
    <source>
        <dbReference type="RuleBase" id="RU361238"/>
    </source>
</evidence>
<evidence type="ECO:0000313" key="10">
    <source>
        <dbReference type="Proteomes" id="UP001583193"/>
    </source>
</evidence>
<dbReference type="PANTHER" id="PTHR33938">
    <property type="entry name" value="FERULOYL ESTERASE B-RELATED"/>
    <property type="match status" value="1"/>
</dbReference>
<evidence type="ECO:0000256" key="4">
    <source>
        <dbReference type="ARBA" id="ARBA00022729"/>
    </source>
</evidence>
<evidence type="ECO:0000256" key="3">
    <source>
        <dbReference type="ARBA" id="ARBA00022723"/>
    </source>
</evidence>
<dbReference type="Proteomes" id="UP001583193">
    <property type="component" value="Unassembled WGS sequence"/>
</dbReference>
<evidence type="ECO:0000256" key="1">
    <source>
        <dbReference type="ARBA" id="ARBA00006249"/>
    </source>
</evidence>
<dbReference type="InterPro" id="IPR011118">
    <property type="entry name" value="Tannase/feruloyl_esterase"/>
</dbReference>
<comment type="caution">
    <text evidence="9">The sequence shown here is derived from an EMBL/GenBank/DDBJ whole genome shotgun (WGS) entry which is preliminary data.</text>
</comment>
<sequence>MNGALADGYATITTDAGLGSASDAAPWALSSPGNVNLYNLDNLASVSLNDEATIGKSLIESFYGKLPEFSYWNGCSQGGRQGLMLAQRYPTAYDGIAVGAPAIYWTEFFASIQWPQQFMNMLDIYPYGCELDAITNAAIAACDGLDGVTDGIIMETDGCLASFDPFQLVGKTINCTEAGGKLNISAAAAAVTNATWNGPITADGRNVWYGLNPGADLTGNSPTSYGQPGIVATNCTTGTCTGAPSFLGLQWLQYFVVKDPDFDVSNLTHVEFDRLAHLSTQIYSSTISTDDPDLSTFRDSGGKLISFHGLADNIIPSKGTQKYFNTTASVLPDINTFYRHYEVPGLGHCFGGLSGEPTDLFAQLRAWVENGTRPGPSPIQITTSDGVVQQRILCPYPQRANFDKDCGDTAAADCWSCAY</sequence>
<dbReference type="EMBL" id="JAVDPF010000022">
    <property type="protein sequence ID" value="KAL1873377.1"/>
    <property type="molecule type" value="Genomic_DNA"/>
</dbReference>
<dbReference type="InterPro" id="IPR029058">
    <property type="entry name" value="AB_hydrolase_fold"/>
</dbReference>
<dbReference type="Pfam" id="PF07519">
    <property type="entry name" value="Tannase"/>
    <property type="match status" value="1"/>
</dbReference>
<gene>
    <name evidence="9" type="ORF">Plec18167_006428</name>
</gene>
<proteinExistence type="inferred from homology"/>
<keyword evidence="2" id="KW-0719">Serine esterase</keyword>
<reference evidence="9 10" key="1">
    <citation type="journal article" date="2024" name="IMA Fungus">
        <title>IMA Genome - F19 : A genome assembly and annotation guide to empower mycologists, including annotated draft genome sequences of Ceratocystis pirilliformis, Diaporthe australafricana, Fusarium ophioides, Paecilomyces lecythidis, and Sporothrix stenoceras.</title>
        <authorList>
            <person name="Aylward J."/>
            <person name="Wilson A.M."/>
            <person name="Visagie C.M."/>
            <person name="Spraker J."/>
            <person name="Barnes I."/>
            <person name="Buitendag C."/>
            <person name="Ceriani C."/>
            <person name="Del Mar Angel L."/>
            <person name="du Plessis D."/>
            <person name="Fuchs T."/>
            <person name="Gasser K."/>
            <person name="Kramer D."/>
            <person name="Li W."/>
            <person name="Munsamy K."/>
            <person name="Piso A."/>
            <person name="Price J.L."/>
            <person name="Sonnekus B."/>
            <person name="Thomas C."/>
            <person name="van der Nest A."/>
            <person name="van Dijk A."/>
            <person name="van Heerden A."/>
            <person name="van Vuuren N."/>
            <person name="Yilmaz N."/>
            <person name="Duong T.A."/>
            <person name="van der Merwe N.A."/>
            <person name="Wingfield M.J."/>
            <person name="Wingfield B.D."/>
        </authorList>
    </citation>
    <scope>NUCLEOTIDE SEQUENCE [LARGE SCALE GENOMIC DNA]</scope>
    <source>
        <strain evidence="9 10">CMW 18167</strain>
    </source>
</reference>
<accession>A0ABR3XBP2</accession>
<evidence type="ECO:0000256" key="7">
    <source>
        <dbReference type="ARBA" id="ARBA00023157"/>
    </source>
</evidence>
<keyword evidence="7" id="KW-1015">Disulfide bond</keyword>
<dbReference type="PANTHER" id="PTHR33938:SF13">
    <property type="entry name" value="CARBOXYLIC ESTER HYDROLASE"/>
    <property type="match status" value="1"/>
</dbReference>
<keyword evidence="5 8" id="KW-0378">Hydrolase</keyword>
<dbReference type="Gene3D" id="3.40.50.1820">
    <property type="entry name" value="alpha/beta hydrolase"/>
    <property type="match status" value="1"/>
</dbReference>
<keyword evidence="6" id="KW-0106">Calcium</keyword>
<evidence type="ECO:0000256" key="2">
    <source>
        <dbReference type="ARBA" id="ARBA00022487"/>
    </source>
</evidence>
<organism evidence="9 10">
    <name type="scientific">Paecilomyces lecythidis</name>
    <dbReference type="NCBI Taxonomy" id="3004212"/>
    <lineage>
        <taxon>Eukaryota</taxon>
        <taxon>Fungi</taxon>
        <taxon>Dikarya</taxon>
        <taxon>Ascomycota</taxon>
        <taxon>Pezizomycotina</taxon>
        <taxon>Eurotiomycetes</taxon>
        <taxon>Eurotiomycetidae</taxon>
        <taxon>Eurotiales</taxon>
        <taxon>Thermoascaceae</taxon>
        <taxon>Paecilomyces</taxon>
    </lineage>
</organism>
<dbReference type="SUPFAM" id="SSF53474">
    <property type="entry name" value="alpha/beta-Hydrolases"/>
    <property type="match status" value="1"/>
</dbReference>
<keyword evidence="3" id="KW-0479">Metal-binding</keyword>
<comment type="similarity">
    <text evidence="1 8">Belongs to the tannase family.</text>
</comment>
<keyword evidence="4" id="KW-0732">Signal</keyword>
<keyword evidence="10" id="KW-1185">Reference proteome</keyword>
<name>A0ABR3XBP2_9EURO</name>
<evidence type="ECO:0000313" key="9">
    <source>
        <dbReference type="EMBL" id="KAL1873377.1"/>
    </source>
</evidence>
<protein>
    <recommendedName>
        <fullName evidence="8">Carboxylic ester hydrolase</fullName>
        <ecNumber evidence="8">3.1.1.-</ecNumber>
    </recommendedName>
</protein>